<dbReference type="NCBIfam" id="TIGR03618">
    <property type="entry name" value="Rv1155_F420"/>
    <property type="match status" value="1"/>
</dbReference>
<dbReference type="InterPro" id="IPR012349">
    <property type="entry name" value="Split_barrel_FMN-bd"/>
</dbReference>
<dbReference type="Proteomes" id="UP000481583">
    <property type="component" value="Unassembled WGS sequence"/>
</dbReference>
<dbReference type="GO" id="GO:0070967">
    <property type="term" value="F:coenzyme F420 binding"/>
    <property type="evidence" value="ECO:0007669"/>
    <property type="project" value="TreeGrafter"/>
</dbReference>
<name>A0A6G4TVB4_9ACTN</name>
<dbReference type="RefSeq" id="WP_165233605.1">
    <property type="nucleotide sequence ID" value="NZ_JAAKZV010000019.1"/>
</dbReference>
<dbReference type="AlphaFoldDB" id="A0A6G4TVB4"/>
<dbReference type="EMBL" id="JAAKZV010000019">
    <property type="protein sequence ID" value="NGN63712.1"/>
    <property type="molecule type" value="Genomic_DNA"/>
</dbReference>
<dbReference type="GO" id="GO:0005829">
    <property type="term" value="C:cytosol"/>
    <property type="evidence" value="ECO:0007669"/>
    <property type="project" value="TreeGrafter"/>
</dbReference>
<proteinExistence type="predicted"/>
<dbReference type="Gene3D" id="2.30.110.10">
    <property type="entry name" value="Electron Transport, Fmn-binding Protein, Chain A"/>
    <property type="match status" value="1"/>
</dbReference>
<evidence type="ECO:0000313" key="4">
    <source>
        <dbReference type="Proteomes" id="UP000481583"/>
    </source>
</evidence>
<dbReference type="SUPFAM" id="SSF50475">
    <property type="entry name" value="FMN-binding split barrel"/>
    <property type="match status" value="1"/>
</dbReference>
<evidence type="ECO:0000259" key="2">
    <source>
        <dbReference type="Pfam" id="PF01243"/>
    </source>
</evidence>
<dbReference type="PANTHER" id="PTHR35176:SF6">
    <property type="entry name" value="HEME OXYGENASE HI_0854-RELATED"/>
    <property type="match status" value="1"/>
</dbReference>
<keyword evidence="4" id="KW-1185">Reference proteome</keyword>
<reference evidence="3 4" key="1">
    <citation type="submission" date="2020-02" db="EMBL/GenBank/DDBJ databases">
        <title>Whole-genome analyses of novel actinobacteria.</title>
        <authorList>
            <person name="Sahin N."/>
        </authorList>
    </citation>
    <scope>NUCLEOTIDE SEQUENCE [LARGE SCALE GENOMIC DNA]</scope>
    <source>
        <strain evidence="3 4">A7024</strain>
    </source>
</reference>
<dbReference type="GO" id="GO:0016627">
    <property type="term" value="F:oxidoreductase activity, acting on the CH-CH group of donors"/>
    <property type="evidence" value="ECO:0007669"/>
    <property type="project" value="TreeGrafter"/>
</dbReference>
<comment type="caution">
    <text evidence="3">The sequence shown here is derived from an EMBL/GenBank/DDBJ whole genome shotgun (WGS) entry which is preliminary data.</text>
</comment>
<sequence length="136" mass="14887">MADAVLSDALKKHLDDTNAFATVATLQPDGRAHLTVVWITREGDDLLFSTTATRQQGRNAARDERVTVLIQPPDSPYAYAEVRGTATVTPDTDHTFVNQVARKFTGKDYADFNPASVSDGERVIVRVTPDKVTGRL</sequence>
<organism evidence="3 4">
    <name type="scientific">Streptomyces coryli</name>
    <dbReference type="NCBI Taxonomy" id="1128680"/>
    <lineage>
        <taxon>Bacteria</taxon>
        <taxon>Bacillati</taxon>
        <taxon>Actinomycetota</taxon>
        <taxon>Actinomycetes</taxon>
        <taxon>Kitasatosporales</taxon>
        <taxon>Streptomycetaceae</taxon>
        <taxon>Streptomyces</taxon>
    </lineage>
</organism>
<dbReference type="InterPro" id="IPR052019">
    <property type="entry name" value="F420H2_bilvrd_red/Heme_oxyg"/>
</dbReference>
<accession>A0A6G4TVB4</accession>
<dbReference type="PANTHER" id="PTHR35176">
    <property type="entry name" value="HEME OXYGENASE HI_0854-RELATED"/>
    <property type="match status" value="1"/>
</dbReference>
<evidence type="ECO:0000256" key="1">
    <source>
        <dbReference type="ARBA" id="ARBA00023002"/>
    </source>
</evidence>
<keyword evidence="1" id="KW-0560">Oxidoreductase</keyword>
<gene>
    <name evidence="3" type="ORF">G5C51_07290</name>
</gene>
<feature type="domain" description="Pyridoxamine 5'-phosphate oxidase N-terminal" evidence="2">
    <location>
        <begin position="18"/>
        <end position="133"/>
    </location>
</feature>
<evidence type="ECO:0000313" key="3">
    <source>
        <dbReference type="EMBL" id="NGN63712.1"/>
    </source>
</evidence>
<dbReference type="InterPro" id="IPR011576">
    <property type="entry name" value="Pyridox_Oxase_N"/>
</dbReference>
<dbReference type="InterPro" id="IPR019920">
    <property type="entry name" value="F420-binding_dom_put"/>
</dbReference>
<dbReference type="Pfam" id="PF01243">
    <property type="entry name" value="PNPOx_N"/>
    <property type="match status" value="1"/>
</dbReference>
<protein>
    <submittedName>
        <fullName evidence="3">PPOX class F420-dependent oxidoreductase</fullName>
    </submittedName>
</protein>